<dbReference type="InterPro" id="IPR018357">
    <property type="entry name" value="Hexapep_transf_CS"/>
</dbReference>
<dbReference type="InterPro" id="IPR051159">
    <property type="entry name" value="Hexapeptide_acetyltransf"/>
</dbReference>
<dbReference type="Pfam" id="PF12464">
    <property type="entry name" value="Mac"/>
    <property type="match status" value="1"/>
</dbReference>
<keyword evidence="2" id="KW-0808">Transferase</keyword>
<evidence type="ECO:0000256" key="1">
    <source>
        <dbReference type="ARBA" id="ARBA00007274"/>
    </source>
</evidence>
<organism evidence="6 7">
    <name type="scientific">Luteolibacter flavescens</name>
    <dbReference type="NCBI Taxonomy" id="1859460"/>
    <lineage>
        <taxon>Bacteria</taxon>
        <taxon>Pseudomonadati</taxon>
        <taxon>Verrucomicrobiota</taxon>
        <taxon>Verrucomicrobiia</taxon>
        <taxon>Verrucomicrobiales</taxon>
        <taxon>Verrucomicrobiaceae</taxon>
        <taxon>Luteolibacter</taxon>
    </lineage>
</organism>
<dbReference type="RefSeq" id="WP_264501859.1">
    <property type="nucleotide sequence ID" value="NZ_JAPDDS010000007.1"/>
</dbReference>
<dbReference type="PANTHER" id="PTHR23416:SF23">
    <property type="entry name" value="ACETYLTRANSFERASE C18B11.09C-RELATED"/>
    <property type="match status" value="1"/>
</dbReference>
<keyword evidence="3" id="KW-0677">Repeat</keyword>
<dbReference type="Gene3D" id="2.160.10.10">
    <property type="entry name" value="Hexapeptide repeat proteins"/>
    <property type="match status" value="1"/>
</dbReference>
<dbReference type="InterPro" id="IPR024688">
    <property type="entry name" value="Mac_dom"/>
</dbReference>
<dbReference type="CDD" id="cd03357">
    <property type="entry name" value="LbH_MAT_GAT"/>
    <property type="match status" value="1"/>
</dbReference>
<feature type="domain" description="Maltose/galactoside acetyltransferase" evidence="5">
    <location>
        <begin position="5"/>
        <end position="59"/>
    </location>
</feature>
<dbReference type="PROSITE" id="PS00101">
    <property type="entry name" value="HEXAPEP_TRANSFERASES"/>
    <property type="match status" value="1"/>
</dbReference>
<evidence type="ECO:0000259" key="5">
    <source>
        <dbReference type="SMART" id="SM01266"/>
    </source>
</evidence>
<dbReference type="PANTHER" id="PTHR23416">
    <property type="entry name" value="SIALIC ACID SYNTHASE-RELATED"/>
    <property type="match status" value="1"/>
</dbReference>
<dbReference type="Pfam" id="PF00132">
    <property type="entry name" value="Hexapep"/>
    <property type="match status" value="1"/>
</dbReference>
<dbReference type="InterPro" id="IPR001451">
    <property type="entry name" value="Hexapep"/>
</dbReference>
<reference evidence="6 7" key="1">
    <citation type="submission" date="2022-10" db="EMBL/GenBank/DDBJ databases">
        <title>Luteolibacter flavescens strain MCCC 1K03193, whole genome shotgun sequencing project.</title>
        <authorList>
            <person name="Zhao G."/>
            <person name="Shen L."/>
        </authorList>
    </citation>
    <scope>NUCLEOTIDE SEQUENCE [LARGE SCALE GENOMIC DNA]</scope>
    <source>
        <strain evidence="6 7">MCCC 1K03193</strain>
    </source>
</reference>
<sequence>MPTEKEKMIAGELYQSFGEQLFNERQQAKQLCRRYNATTEEQMAERGDILGQLLGSTGENVFIEPPFRCDYGYNFHVGRNFYANYDLIVLDCCEVRIGDNCMIAPRVSIFTAAHPLDAATRISGLEYAKPITIGDNVWIGGHAVINPGVTIGDNAVIAAGAVVTKDVPANVVVAGVPARIIRHLDVA</sequence>
<evidence type="ECO:0000313" key="6">
    <source>
        <dbReference type="EMBL" id="MCW1885902.1"/>
    </source>
</evidence>
<keyword evidence="4" id="KW-0012">Acyltransferase</keyword>
<dbReference type="SMART" id="SM01266">
    <property type="entry name" value="Mac"/>
    <property type="match status" value="1"/>
</dbReference>
<protein>
    <submittedName>
        <fullName evidence="6">Sugar O-acetyltransferase</fullName>
    </submittedName>
</protein>
<evidence type="ECO:0000256" key="3">
    <source>
        <dbReference type="ARBA" id="ARBA00022737"/>
    </source>
</evidence>
<dbReference type="EMBL" id="JAPDDS010000007">
    <property type="protein sequence ID" value="MCW1885902.1"/>
    <property type="molecule type" value="Genomic_DNA"/>
</dbReference>
<evidence type="ECO:0000256" key="2">
    <source>
        <dbReference type="ARBA" id="ARBA00022679"/>
    </source>
</evidence>
<keyword evidence="7" id="KW-1185">Reference proteome</keyword>
<comment type="similarity">
    <text evidence="1">Belongs to the transferase hexapeptide repeat family.</text>
</comment>
<dbReference type="InterPro" id="IPR011004">
    <property type="entry name" value="Trimer_LpxA-like_sf"/>
</dbReference>
<proteinExistence type="inferred from homology"/>
<name>A0ABT3FQQ7_9BACT</name>
<dbReference type="SUPFAM" id="SSF51161">
    <property type="entry name" value="Trimeric LpxA-like enzymes"/>
    <property type="match status" value="1"/>
</dbReference>
<evidence type="ECO:0000313" key="7">
    <source>
        <dbReference type="Proteomes" id="UP001207930"/>
    </source>
</evidence>
<dbReference type="Proteomes" id="UP001207930">
    <property type="component" value="Unassembled WGS sequence"/>
</dbReference>
<accession>A0ABT3FQQ7</accession>
<gene>
    <name evidence="6" type="ORF">OKA04_14275</name>
</gene>
<comment type="caution">
    <text evidence="6">The sequence shown here is derived from an EMBL/GenBank/DDBJ whole genome shotgun (WGS) entry which is preliminary data.</text>
</comment>
<evidence type="ECO:0000256" key="4">
    <source>
        <dbReference type="ARBA" id="ARBA00023315"/>
    </source>
</evidence>